<protein>
    <recommendedName>
        <fullName evidence="2">Phytase-like domain-containing protein</fullName>
    </recommendedName>
</protein>
<dbReference type="InterPro" id="IPR027372">
    <property type="entry name" value="Phytase-like_dom"/>
</dbReference>
<evidence type="ECO:0000313" key="4">
    <source>
        <dbReference type="Proteomes" id="UP000630142"/>
    </source>
</evidence>
<evidence type="ECO:0000259" key="2">
    <source>
        <dbReference type="Pfam" id="PF13449"/>
    </source>
</evidence>
<organism evidence="3 4">
    <name type="scientific">Tianweitania populi</name>
    <dbReference type="NCBI Taxonomy" id="1607949"/>
    <lineage>
        <taxon>Bacteria</taxon>
        <taxon>Pseudomonadati</taxon>
        <taxon>Pseudomonadota</taxon>
        <taxon>Alphaproteobacteria</taxon>
        <taxon>Hyphomicrobiales</taxon>
        <taxon>Phyllobacteriaceae</taxon>
        <taxon>Tianweitania</taxon>
    </lineage>
</organism>
<dbReference type="RefSeq" id="WP_244641480.1">
    <property type="nucleotide sequence ID" value="NZ_BMZQ01000002.1"/>
</dbReference>
<dbReference type="EMBL" id="BMZQ01000002">
    <property type="protein sequence ID" value="GHD18626.1"/>
    <property type="molecule type" value="Genomic_DNA"/>
</dbReference>
<proteinExistence type="predicted"/>
<dbReference type="InterPro" id="IPR014567">
    <property type="entry name" value="UCP031900"/>
</dbReference>
<reference evidence="3" key="2">
    <citation type="submission" date="2020-09" db="EMBL/GenBank/DDBJ databases">
        <authorList>
            <person name="Sun Q."/>
            <person name="Kim S."/>
        </authorList>
    </citation>
    <scope>NUCLEOTIDE SEQUENCE</scope>
    <source>
        <strain evidence="3">KCTC 42249</strain>
    </source>
</reference>
<feature type="domain" description="Phytase-like" evidence="2">
    <location>
        <begin position="64"/>
        <end position="315"/>
    </location>
</feature>
<feature type="chain" id="PRO_5035214484" description="Phytase-like domain-containing protein" evidence="1">
    <location>
        <begin position="24"/>
        <end position="332"/>
    </location>
</feature>
<sequence length="332" mass="36515">MKRILSSLLGLALTLPLVVSVSADSEQMAVRSRPITEFRIGREAPTFGTLTFVGGLELVSRHRLFGSFSAFRFTEPGTRFAGVSDNGYWYFGRLERDAQNRPTGVSDFTMESMTGPDGEVSQDKRLVDAESLAIADGIATVGFEREHRISQYKLEPGHMGRQIHNLDFLIPKGELRTNRGFETVLAAPKTGPFGGAIIAVSEMSLNKQGDIFAAVLSGPRKGIFFVHRSDDYDITDGAFLPDGDILIVERRASYTAGVAMRLRRLSAASIKPGATVDGEVLLEADMGYQIDNMEGMDVWQAPDGTTRVSLMSDDNQSILQRNVYLEFIYKAD</sequence>
<feature type="signal peptide" evidence="1">
    <location>
        <begin position="1"/>
        <end position="23"/>
    </location>
</feature>
<evidence type="ECO:0000313" key="3">
    <source>
        <dbReference type="EMBL" id="GHD18626.1"/>
    </source>
</evidence>
<comment type="caution">
    <text evidence="3">The sequence shown here is derived from an EMBL/GenBank/DDBJ whole genome shotgun (WGS) entry which is preliminary data.</text>
</comment>
<dbReference type="AlphaFoldDB" id="A0A8J3GLP7"/>
<keyword evidence="4" id="KW-1185">Reference proteome</keyword>
<dbReference type="PIRSF" id="PIRSF031900">
    <property type="entry name" value="UCP031900"/>
    <property type="match status" value="1"/>
</dbReference>
<gene>
    <name evidence="3" type="ORF">GCM10016234_29370</name>
</gene>
<evidence type="ECO:0000256" key="1">
    <source>
        <dbReference type="SAM" id="SignalP"/>
    </source>
</evidence>
<accession>A0A8J3GLP7</accession>
<keyword evidence="1" id="KW-0732">Signal</keyword>
<dbReference type="Proteomes" id="UP000630142">
    <property type="component" value="Unassembled WGS sequence"/>
</dbReference>
<name>A0A8J3GLP7_9HYPH</name>
<dbReference type="Pfam" id="PF13449">
    <property type="entry name" value="Phytase-like"/>
    <property type="match status" value="1"/>
</dbReference>
<reference evidence="3" key="1">
    <citation type="journal article" date="2014" name="Int. J. Syst. Evol. Microbiol.">
        <title>Complete genome sequence of Corynebacterium casei LMG S-19264T (=DSM 44701T), isolated from a smear-ripened cheese.</title>
        <authorList>
            <consortium name="US DOE Joint Genome Institute (JGI-PGF)"/>
            <person name="Walter F."/>
            <person name="Albersmeier A."/>
            <person name="Kalinowski J."/>
            <person name="Ruckert C."/>
        </authorList>
    </citation>
    <scope>NUCLEOTIDE SEQUENCE</scope>
    <source>
        <strain evidence="3">KCTC 42249</strain>
    </source>
</reference>